<dbReference type="PANTHER" id="PTHR42852">
    <property type="entry name" value="THIOL:DISULFIDE INTERCHANGE PROTEIN DSBE"/>
    <property type="match status" value="1"/>
</dbReference>
<reference evidence="7 8" key="1">
    <citation type="submission" date="2016-12" db="EMBL/GenBank/DDBJ databases">
        <authorList>
            <person name="Song W.-J."/>
            <person name="Kurnit D.M."/>
        </authorList>
    </citation>
    <scope>NUCLEOTIDE SEQUENCE [LARGE SCALE GENOMIC DNA]</scope>
    <source>
        <strain evidence="7 8">IMCC3135</strain>
    </source>
</reference>
<dbReference type="CDD" id="cd03010">
    <property type="entry name" value="TlpA_like_DsbE"/>
    <property type="match status" value="1"/>
</dbReference>
<evidence type="ECO:0000313" key="7">
    <source>
        <dbReference type="EMBL" id="ASJ74945.1"/>
    </source>
</evidence>
<evidence type="ECO:0000313" key="8">
    <source>
        <dbReference type="Proteomes" id="UP000250079"/>
    </source>
</evidence>
<dbReference type="Proteomes" id="UP000250079">
    <property type="component" value="Chromosome"/>
</dbReference>
<dbReference type="NCBIfam" id="TIGR00385">
    <property type="entry name" value="dsbE"/>
    <property type="match status" value="1"/>
</dbReference>
<gene>
    <name evidence="7" type="primary">dsbE</name>
    <name evidence="7" type="ORF">IMCC3135_24390</name>
</gene>
<dbReference type="InterPro" id="IPR013766">
    <property type="entry name" value="Thioredoxin_domain"/>
</dbReference>
<evidence type="ECO:0000256" key="2">
    <source>
        <dbReference type="ARBA" id="ARBA00007758"/>
    </source>
</evidence>
<comment type="subcellular location">
    <subcellularLocation>
        <location evidence="1">Cell inner membrane</location>
        <topology evidence="1">Single-pass membrane protein</topology>
        <orientation evidence="1">Periplasmic side</orientation>
    </subcellularLocation>
</comment>
<evidence type="ECO:0000256" key="3">
    <source>
        <dbReference type="ARBA" id="ARBA00022748"/>
    </source>
</evidence>
<comment type="similarity">
    <text evidence="2">Belongs to the thioredoxin family. DsbE subfamily.</text>
</comment>
<dbReference type="EMBL" id="CP018632">
    <property type="protein sequence ID" value="ASJ74945.1"/>
    <property type="molecule type" value="Genomic_DNA"/>
</dbReference>
<name>A0A2Z2NWY1_9GAMM</name>
<dbReference type="PROSITE" id="PS51352">
    <property type="entry name" value="THIOREDOXIN_2"/>
    <property type="match status" value="1"/>
</dbReference>
<keyword evidence="3" id="KW-0201">Cytochrome c-type biogenesis</keyword>
<organism evidence="7 8">
    <name type="scientific">Granulosicoccus antarcticus IMCC3135</name>
    <dbReference type="NCBI Taxonomy" id="1192854"/>
    <lineage>
        <taxon>Bacteria</taxon>
        <taxon>Pseudomonadati</taxon>
        <taxon>Pseudomonadota</taxon>
        <taxon>Gammaproteobacteria</taxon>
        <taxon>Chromatiales</taxon>
        <taxon>Granulosicoccaceae</taxon>
        <taxon>Granulosicoccus</taxon>
    </lineage>
</organism>
<dbReference type="InterPro" id="IPR013740">
    <property type="entry name" value="Redoxin"/>
</dbReference>
<accession>A0A2Z2NWY1</accession>
<proteinExistence type="inferred from homology"/>
<dbReference type="Gene3D" id="3.40.30.10">
    <property type="entry name" value="Glutaredoxin"/>
    <property type="match status" value="1"/>
</dbReference>
<dbReference type="PANTHER" id="PTHR42852:SF6">
    <property type="entry name" value="THIOL:DISULFIDE INTERCHANGE PROTEIN DSBE"/>
    <property type="match status" value="1"/>
</dbReference>
<dbReference type="OrthoDB" id="9788279at2"/>
<keyword evidence="4" id="KW-1015">Disulfide bond</keyword>
<dbReference type="SUPFAM" id="SSF52833">
    <property type="entry name" value="Thioredoxin-like"/>
    <property type="match status" value="1"/>
</dbReference>
<dbReference type="GO" id="GO:0017004">
    <property type="term" value="P:cytochrome complex assembly"/>
    <property type="evidence" value="ECO:0007669"/>
    <property type="project" value="UniProtKB-KW"/>
</dbReference>
<feature type="domain" description="Thioredoxin" evidence="6">
    <location>
        <begin position="34"/>
        <end position="176"/>
    </location>
</feature>
<dbReference type="Pfam" id="PF08534">
    <property type="entry name" value="Redoxin"/>
    <property type="match status" value="1"/>
</dbReference>
<dbReference type="GO" id="GO:0015036">
    <property type="term" value="F:disulfide oxidoreductase activity"/>
    <property type="evidence" value="ECO:0007669"/>
    <property type="project" value="InterPro"/>
</dbReference>
<dbReference type="PROSITE" id="PS00194">
    <property type="entry name" value="THIOREDOXIN_1"/>
    <property type="match status" value="1"/>
</dbReference>
<protein>
    <submittedName>
        <fullName evidence="7">Thiol:disulfide interchange protein DsbE</fullName>
    </submittedName>
</protein>
<dbReference type="InterPro" id="IPR017937">
    <property type="entry name" value="Thioredoxin_CS"/>
</dbReference>
<evidence type="ECO:0000259" key="6">
    <source>
        <dbReference type="PROSITE" id="PS51352"/>
    </source>
</evidence>
<dbReference type="InterPro" id="IPR036249">
    <property type="entry name" value="Thioredoxin-like_sf"/>
</dbReference>
<dbReference type="KEGG" id="gai:IMCC3135_24390"/>
<sequence length="180" mass="19754">MSLALKLLPLALFLALAGFLAKGLTLNPTELPSPLIDKEAPAFVVDRLPATDGQFDSRDMAGQVWVLNVWASWCGPCVQEHPFLTELAEQRPVPVVGLNYKDQPEDSLPWLARLGNPFSDVLDDRRGDVGLDFGVYGVPETFIMDKAGRVRYKHVGPVDGQALQETLLPVIDQLMAETNS</sequence>
<evidence type="ECO:0000256" key="1">
    <source>
        <dbReference type="ARBA" id="ARBA00004383"/>
    </source>
</evidence>
<keyword evidence="5" id="KW-0676">Redox-active center</keyword>
<dbReference type="InterPro" id="IPR050553">
    <property type="entry name" value="Thioredoxin_ResA/DsbE_sf"/>
</dbReference>
<dbReference type="AlphaFoldDB" id="A0A2Z2NWY1"/>
<dbReference type="RefSeq" id="WP_088919915.1">
    <property type="nucleotide sequence ID" value="NZ_CP018632.1"/>
</dbReference>
<dbReference type="GO" id="GO:0030288">
    <property type="term" value="C:outer membrane-bounded periplasmic space"/>
    <property type="evidence" value="ECO:0007669"/>
    <property type="project" value="InterPro"/>
</dbReference>
<dbReference type="GO" id="GO:0005886">
    <property type="term" value="C:plasma membrane"/>
    <property type="evidence" value="ECO:0007669"/>
    <property type="project" value="UniProtKB-SubCell"/>
</dbReference>
<keyword evidence="8" id="KW-1185">Reference proteome</keyword>
<evidence type="ECO:0000256" key="4">
    <source>
        <dbReference type="ARBA" id="ARBA00023157"/>
    </source>
</evidence>
<dbReference type="InterPro" id="IPR004799">
    <property type="entry name" value="Periplasmic_diS_OxRdtase_DsbE"/>
</dbReference>
<evidence type="ECO:0000256" key="5">
    <source>
        <dbReference type="ARBA" id="ARBA00023284"/>
    </source>
</evidence>